<organism evidence="1 2">
    <name type="scientific">Hufsiella ginkgonis</name>
    <dbReference type="NCBI Taxonomy" id="2695274"/>
    <lineage>
        <taxon>Bacteria</taxon>
        <taxon>Pseudomonadati</taxon>
        <taxon>Bacteroidota</taxon>
        <taxon>Sphingobacteriia</taxon>
        <taxon>Sphingobacteriales</taxon>
        <taxon>Sphingobacteriaceae</taxon>
        <taxon>Hufsiella</taxon>
    </lineage>
</organism>
<reference evidence="1 2" key="1">
    <citation type="submission" date="2019-11" db="EMBL/GenBank/DDBJ databases">
        <title>Pedobacter sp. HMF7056 Genome sequencing and assembly.</title>
        <authorList>
            <person name="Kang H."/>
            <person name="Kim H."/>
            <person name="Joh K."/>
        </authorList>
    </citation>
    <scope>NUCLEOTIDE SEQUENCE [LARGE SCALE GENOMIC DNA]</scope>
    <source>
        <strain evidence="1 2">HMF7056</strain>
    </source>
</reference>
<dbReference type="RefSeq" id="WP_160907818.1">
    <property type="nucleotide sequence ID" value="NZ_WVHS01000003.1"/>
</dbReference>
<proteinExistence type="predicted"/>
<protein>
    <submittedName>
        <fullName evidence="1">Uncharacterized protein</fullName>
    </submittedName>
</protein>
<dbReference type="EMBL" id="WVHS01000003">
    <property type="protein sequence ID" value="MXV16847.1"/>
    <property type="molecule type" value="Genomic_DNA"/>
</dbReference>
<keyword evidence="2" id="KW-1185">Reference proteome</keyword>
<comment type="caution">
    <text evidence="1">The sequence shown here is derived from an EMBL/GenBank/DDBJ whole genome shotgun (WGS) entry which is preliminary data.</text>
</comment>
<evidence type="ECO:0000313" key="1">
    <source>
        <dbReference type="EMBL" id="MXV16847.1"/>
    </source>
</evidence>
<gene>
    <name evidence="1" type="ORF">GS398_16210</name>
</gene>
<evidence type="ECO:0000313" key="2">
    <source>
        <dbReference type="Proteomes" id="UP000451233"/>
    </source>
</evidence>
<sequence>MARSSALEVEKRLRQVQEWIMEGQTWSYIIHRAVTDWAITSRQAARYYAESLKVFVKDNDITLEQKKAFYISSKRKLIRDMDPDMKKTPQGARTINKILDSMAQLDGVMIQKVEVTDNTFLEILKAAK</sequence>
<dbReference type="AlphaFoldDB" id="A0A7K1Y155"/>
<dbReference type="Proteomes" id="UP000451233">
    <property type="component" value="Unassembled WGS sequence"/>
</dbReference>
<accession>A0A7K1Y155</accession>
<name>A0A7K1Y155_9SPHI</name>